<dbReference type="InterPro" id="IPR009003">
    <property type="entry name" value="Peptidase_S1_PA"/>
</dbReference>
<gene>
    <name evidence="10" type="ORF">AND_006135</name>
</gene>
<dbReference type="EMBL" id="ADMH02001526">
    <property type="protein sequence ID" value="ETN62177.1"/>
    <property type="molecule type" value="Genomic_DNA"/>
</dbReference>
<dbReference type="VEuPathDB" id="VectorBase:ADAC006135"/>
<dbReference type="InterPro" id="IPR043504">
    <property type="entry name" value="Peptidase_S1_PA_chymotrypsin"/>
</dbReference>
<accession>W5JCU9</accession>
<evidence type="ECO:0000256" key="5">
    <source>
        <dbReference type="ARBA" id="ARBA00022859"/>
    </source>
</evidence>
<dbReference type="OMA" id="PTEANDG"/>
<reference evidence="10" key="3">
    <citation type="journal article" date="2013" name="Nucleic Acids Res.">
        <title>The genome of Anopheles darlingi, the main neotropical malaria vector.</title>
        <authorList>
            <person name="Marinotti O."/>
            <person name="Cerqueira G.C."/>
            <person name="de Almeida L.G."/>
            <person name="Ferro M.I."/>
            <person name="Loreto E.L."/>
            <person name="Zaha A."/>
            <person name="Teixeira S.M."/>
            <person name="Wespiser A.R."/>
            <person name="Almeida E Silva A."/>
            <person name="Schlindwein A.D."/>
            <person name="Pacheco A.C."/>
            <person name="Silva A.L."/>
            <person name="Graveley B.R."/>
            <person name="Walenz B.P."/>
            <person name="Lima Bde A."/>
            <person name="Ribeiro C.A."/>
            <person name="Nunes-Silva C.G."/>
            <person name="de Carvalho C.R."/>
            <person name="Soares C.M."/>
            <person name="de Menezes C.B."/>
            <person name="Matiolli C."/>
            <person name="Caffrey D."/>
            <person name="Araujo D.A."/>
            <person name="de Oliveira D.M."/>
            <person name="Golenbock D."/>
            <person name="Grisard E.C."/>
            <person name="Fantinatti-Garboggini F."/>
            <person name="de Carvalho F.M."/>
            <person name="Barcellos F.G."/>
            <person name="Prosdocimi F."/>
            <person name="May G."/>
            <person name="Azevedo Junior G.M."/>
            <person name="Guimaraes G.M."/>
            <person name="Goldman G.H."/>
            <person name="Padilha I.Q."/>
            <person name="Batista Jda S."/>
            <person name="Ferro J.A."/>
            <person name="Ribeiro J.M."/>
            <person name="Fietto J.L."/>
            <person name="Dabbas K.M."/>
            <person name="Cerdeira L."/>
            <person name="Agnez-Lima L.F."/>
            <person name="Brocchi M."/>
            <person name="de Carvalho M.O."/>
            <person name="Teixeira Mde M."/>
            <person name="Diniz Maia Mde M."/>
            <person name="Goldman M.H."/>
            <person name="Cruz Schneider M.P."/>
            <person name="Felipe M.S."/>
            <person name="Hungria M."/>
            <person name="Nicolas M.F."/>
            <person name="Pereira M."/>
            <person name="Montes M.A."/>
            <person name="Cantao M.E."/>
            <person name="Vincentz M."/>
            <person name="Rafael M.S."/>
            <person name="Silverman N."/>
            <person name="Stoco P.H."/>
            <person name="Souza R.C."/>
            <person name="Vicentini R."/>
            <person name="Gazzinelli R.T."/>
            <person name="Neves Rde O."/>
            <person name="Silva R."/>
            <person name="Astolfi-Filho S."/>
            <person name="Maciel T.E."/>
            <person name="Urmenyi T.P."/>
            <person name="Tadei W.P."/>
            <person name="Camargo E.P."/>
            <person name="de Vasconcelos A.T."/>
        </authorList>
    </citation>
    <scope>NUCLEOTIDE SEQUENCE</scope>
</reference>
<reference evidence="11" key="4">
    <citation type="submission" date="2015-06" db="UniProtKB">
        <authorList>
            <consortium name="EnsemblMetazoa"/>
        </authorList>
    </citation>
    <scope>IDENTIFICATION</scope>
</reference>
<feature type="region of interest" description="Disordered" evidence="9">
    <location>
        <begin position="225"/>
        <end position="246"/>
    </location>
</feature>
<sequence>MFANPGIISSHGQEQWQKQQKDLISPPPQLELITCLANSSTLNVTTKHCDCETYSCKDVLASSSPPPLNQIQSKSKNRAHKSIWRCWRTFHHSLACEPSLANVGLERMTVRIRSGDGQTVDLSVPEQGSMMERAGQIGEPLIKIHTSCRDHCCRKKKFNRSIDPATLENVAASHRPATGSTVKRLSSGVAGRRSLCGSCVPGDTEREWSYSIWFSSSTTLRLHHRTGRRRAKSEKRSNGTTPVLGPGSVKSTKCAQYYQDCFPGATKAHPRVMEWLFGVVSKALSFSSLAKKPEELVVWNDDPPLKGQPMTAGVASGGATRQRITVSSIILPDQFATTFERLENNVALLVLGKPTEANDGRQPLVQATQGLLRAPEGARKLLLLPTPGESWRRRSSPVPGTLWRRKRTQPEPVPICLSSIIEPRPTSRSSPPPKDRCFIVSPRRHREASSQRQQQPADGGPPEPASSTNDGTNYVTTNISIFPATECRPEHRDYLQHDGNLCAGYGAASDRSIDVDYSGAPLICDESVPEAGTDGVPGSTAVRRTIRGLLTWSTDINHAPHLFTNLTTYRGWIERTIEQLGQRPAFSVQRRQQRRPQGPPPPPPAPITVQSDSPSFAARGQPSVVLYG</sequence>
<feature type="region of interest" description="Disordered" evidence="9">
    <location>
        <begin position="1"/>
        <end position="22"/>
    </location>
</feature>
<evidence type="ECO:0000256" key="2">
    <source>
        <dbReference type="ARBA" id="ARBA00022525"/>
    </source>
</evidence>
<evidence type="ECO:0008006" key="13">
    <source>
        <dbReference type="Google" id="ProtNLM"/>
    </source>
</evidence>
<keyword evidence="6" id="KW-1015">Disulfide bond</keyword>
<keyword evidence="5" id="KW-0391">Immunity</keyword>
<organism evidence="10">
    <name type="scientific">Anopheles darlingi</name>
    <name type="common">Mosquito</name>
    <dbReference type="NCBI Taxonomy" id="43151"/>
    <lineage>
        <taxon>Eukaryota</taxon>
        <taxon>Metazoa</taxon>
        <taxon>Ecdysozoa</taxon>
        <taxon>Arthropoda</taxon>
        <taxon>Hexapoda</taxon>
        <taxon>Insecta</taxon>
        <taxon>Pterygota</taxon>
        <taxon>Neoptera</taxon>
        <taxon>Endopterygota</taxon>
        <taxon>Diptera</taxon>
        <taxon>Nematocera</taxon>
        <taxon>Culicoidea</taxon>
        <taxon>Culicidae</taxon>
        <taxon>Anophelinae</taxon>
        <taxon>Anopheles</taxon>
    </lineage>
</organism>
<name>W5JCU9_ANODA</name>
<keyword evidence="12" id="KW-1185">Reference proteome</keyword>
<dbReference type="VEuPathDB" id="VectorBase:ADAR2_012230"/>
<keyword evidence="4" id="KW-0732">Signal</keyword>
<evidence type="ECO:0000256" key="7">
    <source>
        <dbReference type="ARBA" id="ARBA00023180"/>
    </source>
</evidence>
<dbReference type="InterPro" id="IPR051487">
    <property type="entry name" value="Ser/Thr_Proteases_Immune/Dev"/>
</dbReference>
<feature type="compositionally biased region" description="Polar residues" evidence="9">
    <location>
        <begin position="465"/>
        <end position="475"/>
    </location>
</feature>
<evidence type="ECO:0000313" key="12">
    <source>
        <dbReference type="Proteomes" id="UP000000673"/>
    </source>
</evidence>
<feature type="region of interest" description="Disordered" evidence="9">
    <location>
        <begin position="414"/>
        <end position="475"/>
    </location>
</feature>
<evidence type="ECO:0000313" key="10">
    <source>
        <dbReference type="EMBL" id="ETN62177.1"/>
    </source>
</evidence>
<dbReference type="GO" id="GO:0005576">
    <property type="term" value="C:extracellular region"/>
    <property type="evidence" value="ECO:0007669"/>
    <property type="project" value="UniProtKB-SubCell"/>
</dbReference>
<dbReference type="AlphaFoldDB" id="W5JCU9"/>
<proteinExistence type="inferred from homology"/>
<reference evidence="10" key="2">
    <citation type="submission" date="2010-05" db="EMBL/GenBank/DDBJ databases">
        <authorList>
            <person name="Almeida L.G."/>
            <person name="Nicolas M.F."/>
            <person name="Souza R.C."/>
            <person name="Vasconcelos A.T.R."/>
        </authorList>
    </citation>
    <scope>NUCLEOTIDE SEQUENCE</scope>
</reference>
<protein>
    <recommendedName>
        <fullName evidence="13">Peptidase S1 domain-containing protein</fullName>
    </recommendedName>
</protein>
<evidence type="ECO:0000256" key="6">
    <source>
        <dbReference type="ARBA" id="ARBA00023157"/>
    </source>
</evidence>
<evidence type="ECO:0000256" key="1">
    <source>
        <dbReference type="ARBA" id="ARBA00004613"/>
    </source>
</evidence>
<keyword evidence="3" id="KW-0399">Innate immunity</keyword>
<dbReference type="STRING" id="43151.W5JCU9"/>
<feature type="compositionally biased region" description="Low complexity" evidence="9">
    <location>
        <begin position="418"/>
        <end position="429"/>
    </location>
</feature>
<evidence type="ECO:0000256" key="9">
    <source>
        <dbReference type="SAM" id="MobiDB-lite"/>
    </source>
</evidence>
<reference evidence="10 12" key="1">
    <citation type="journal article" date="2010" name="BMC Genomics">
        <title>Combination of measures distinguishes pre-miRNAs from other stem-loops in the genome of the newly sequenced Anopheles darlingi.</title>
        <authorList>
            <person name="Mendes N.D."/>
            <person name="Freitas A.T."/>
            <person name="Vasconcelos A.T."/>
            <person name="Sagot M.F."/>
        </authorList>
    </citation>
    <scope>NUCLEOTIDE SEQUENCE</scope>
</reference>
<dbReference type="HOGENOM" id="CLU_435618_0_0_1"/>
<dbReference type="eggNOG" id="ENOG502T8GW">
    <property type="taxonomic scope" value="Eukaryota"/>
</dbReference>
<evidence type="ECO:0000256" key="4">
    <source>
        <dbReference type="ARBA" id="ARBA00022729"/>
    </source>
</evidence>
<dbReference type="Proteomes" id="UP000000673">
    <property type="component" value="Unassembled WGS sequence"/>
</dbReference>
<evidence type="ECO:0000313" key="11">
    <source>
        <dbReference type="EnsemblMetazoa" id="ADAC006135-PA"/>
    </source>
</evidence>
<dbReference type="GO" id="GO:0045087">
    <property type="term" value="P:innate immune response"/>
    <property type="evidence" value="ECO:0007669"/>
    <property type="project" value="UniProtKB-KW"/>
</dbReference>
<evidence type="ECO:0000256" key="8">
    <source>
        <dbReference type="ARBA" id="ARBA00024195"/>
    </source>
</evidence>
<keyword evidence="2" id="KW-0964">Secreted</keyword>
<dbReference type="PANTHER" id="PTHR24256">
    <property type="entry name" value="TRYPTASE-RELATED"/>
    <property type="match status" value="1"/>
</dbReference>
<dbReference type="EnsemblMetazoa" id="ADAC006135-RA">
    <property type="protein sequence ID" value="ADAC006135-PA"/>
    <property type="gene ID" value="ADAC006135"/>
</dbReference>
<comment type="subcellular location">
    <subcellularLocation>
        <location evidence="1">Secreted</location>
    </subcellularLocation>
</comment>
<keyword evidence="7" id="KW-0325">Glycoprotein</keyword>
<feature type="compositionally biased region" description="Pro residues" evidence="9">
    <location>
        <begin position="597"/>
        <end position="606"/>
    </location>
</feature>
<comment type="similarity">
    <text evidence="8">Belongs to the peptidase S1 family. CLIP subfamily.</text>
</comment>
<dbReference type="Gene3D" id="2.40.10.10">
    <property type="entry name" value="Trypsin-like serine proteases"/>
    <property type="match status" value="1"/>
</dbReference>
<dbReference type="SUPFAM" id="SSF50494">
    <property type="entry name" value="Trypsin-like serine proteases"/>
    <property type="match status" value="1"/>
</dbReference>
<feature type="region of interest" description="Disordered" evidence="9">
    <location>
        <begin position="584"/>
        <end position="628"/>
    </location>
</feature>
<evidence type="ECO:0000256" key="3">
    <source>
        <dbReference type="ARBA" id="ARBA00022588"/>
    </source>
</evidence>